<evidence type="ECO:0000313" key="3">
    <source>
        <dbReference type="Proteomes" id="UP000177230"/>
    </source>
</evidence>
<comment type="caution">
    <text evidence="2">The sequence shown here is derived from an EMBL/GenBank/DDBJ whole genome shotgun (WGS) entry which is preliminary data.</text>
</comment>
<name>A0A1F5REA4_9BACT</name>
<accession>A0A1F5REA4</accession>
<evidence type="ECO:0000256" key="1">
    <source>
        <dbReference type="SAM" id="SignalP"/>
    </source>
</evidence>
<dbReference type="Pfam" id="PF12836">
    <property type="entry name" value="HHH_3"/>
    <property type="match status" value="1"/>
</dbReference>
<evidence type="ECO:0000313" key="2">
    <source>
        <dbReference type="EMBL" id="OGF12785.1"/>
    </source>
</evidence>
<feature type="chain" id="PRO_5009520712" description="Helix-hairpin-helix DNA-binding motif class 1 domain-containing protein" evidence="1">
    <location>
        <begin position="27"/>
        <end position="844"/>
    </location>
</feature>
<protein>
    <recommendedName>
        <fullName evidence="4">Helix-hairpin-helix DNA-binding motif class 1 domain-containing protein</fullName>
    </recommendedName>
</protein>
<proteinExistence type="predicted"/>
<dbReference type="GO" id="GO:0015628">
    <property type="term" value="P:protein secretion by the type II secretion system"/>
    <property type="evidence" value="ECO:0007669"/>
    <property type="project" value="TreeGrafter"/>
</dbReference>
<dbReference type="PANTHER" id="PTHR21180:SF32">
    <property type="entry name" value="ENDONUCLEASE_EXONUCLEASE_PHOSPHATASE FAMILY DOMAIN-CONTAINING PROTEIN 1"/>
    <property type="match status" value="1"/>
</dbReference>
<dbReference type="EMBL" id="MFFM01000031">
    <property type="protein sequence ID" value="OGF12785.1"/>
    <property type="molecule type" value="Genomic_DNA"/>
</dbReference>
<keyword evidence="1" id="KW-0732">Signal</keyword>
<gene>
    <name evidence="2" type="ORF">A2024_12140</name>
</gene>
<feature type="signal peptide" evidence="1">
    <location>
        <begin position="1"/>
        <end position="26"/>
    </location>
</feature>
<dbReference type="GO" id="GO:0015627">
    <property type="term" value="C:type II protein secretion system complex"/>
    <property type="evidence" value="ECO:0007669"/>
    <property type="project" value="TreeGrafter"/>
</dbReference>
<reference evidence="2 3" key="1">
    <citation type="journal article" date="2016" name="Nat. Commun.">
        <title>Thousands of microbial genomes shed light on interconnected biogeochemical processes in an aquifer system.</title>
        <authorList>
            <person name="Anantharaman K."/>
            <person name="Brown C.T."/>
            <person name="Hug L.A."/>
            <person name="Sharon I."/>
            <person name="Castelle C.J."/>
            <person name="Probst A.J."/>
            <person name="Thomas B.C."/>
            <person name="Singh A."/>
            <person name="Wilkins M.J."/>
            <person name="Karaoz U."/>
            <person name="Brodie E.L."/>
            <person name="Williams K.H."/>
            <person name="Hubbard S.S."/>
            <person name="Banfield J.F."/>
        </authorList>
    </citation>
    <scope>NUCLEOTIDE SEQUENCE [LARGE SCALE GENOMIC DNA]</scope>
</reference>
<dbReference type="InterPro" id="IPR010994">
    <property type="entry name" value="RuvA_2-like"/>
</dbReference>
<dbReference type="SUPFAM" id="SSF47781">
    <property type="entry name" value="RuvA domain 2-like"/>
    <property type="match status" value="2"/>
</dbReference>
<organism evidence="2 3">
    <name type="scientific">Candidatus Edwardsbacteria bacterium GWF2_54_11</name>
    <dbReference type="NCBI Taxonomy" id="1817851"/>
    <lineage>
        <taxon>Bacteria</taxon>
        <taxon>Candidatus Edwardsiibacteriota</taxon>
    </lineage>
</organism>
<sequence length="844" mass="97437">MKLNYKMIIFILLAVPVLICSAPAQQVDFYQETQVNILPDDTLAAASGAQLDLNRATREEILGLQGIPPKLAEDIHTYRFERGAFTSFYQLMEVPGMTPAELKKLRQQVAVFPSSDTSKVTRYIAELQDRLASEESPGYGAVNEWEELLLHPMDINRASIDQLLTLQNVSPIDAAAVARHIKYSGRIKDWRTLQRNIDGLSHYGFTNMRNYVTVSPPEENFYFDGNYRVRLTSDDRLDPGDEDDFRYQAASLNSALLAFVPGSAIYDTVTTDKILSQHGWTEPEIAQLKSRLQSEYDQLRYARNDLAVQHRLRMDLGGDFKLGYYHQKEPYETEGFTKAYVALYDMAPIDKLFLGNYRLTFGQGLAMDNRWSADESMVRRFSRGAGVFGDITSNEEFALRGAALQSSLWNITPSVFFSSDQKDGILNRDGTVNTYFSPSPRYPWYRDVFNEKTYGMNLNWDLSGAMSLPVGTSLGFTAFECKYDKPFRPDPYELDLPGDVNDLSDPNFTQLWSGNVRGVKSGNFRTVVDNLSVEGELAHLNGGGWAYLWKTHLQYETLYLLLLRRHYDVDYDNPYSRGFSEQTKFDDTILEKEYRLIDPVYKQLVNYPAPKAEDGTYIETRWQISRQFTITRAYIDFWRNLAYGLDNVRFQGELEYRPVFPLRFRLKQKYQTKYLPKSAEATRSNTRETTLRTFCTLTDRDYFNVELRYGEVRLTPSTLYGSNTLMSGVYVASNWQHNFSPNWDLKAGIASWRTDAMSQWIFEDAGIDFLDGDGTKYFISVSDRLSDNLQARLRLRGKDSRYNFNNIYGPDYAYYYTESPAEAVQDFTDRRDLWKVDLQLDFRW</sequence>
<dbReference type="InterPro" id="IPR051675">
    <property type="entry name" value="Endo/Exo/Phosphatase_dom_1"/>
</dbReference>
<dbReference type="Proteomes" id="UP000177230">
    <property type="component" value="Unassembled WGS sequence"/>
</dbReference>
<dbReference type="Gene3D" id="1.10.150.320">
    <property type="entry name" value="Photosystem II 12 kDa extrinsic protein"/>
    <property type="match status" value="1"/>
</dbReference>
<evidence type="ECO:0008006" key="4">
    <source>
        <dbReference type="Google" id="ProtNLM"/>
    </source>
</evidence>
<dbReference type="PANTHER" id="PTHR21180">
    <property type="entry name" value="ENDONUCLEASE/EXONUCLEASE/PHOSPHATASE FAMILY DOMAIN-CONTAINING PROTEIN 1"/>
    <property type="match status" value="1"/>
</dbReference>
<dbReference type="AlphaFoldDB" id="A0A1F5REA4"/>